<reference evidence="2" key="1">
    <citation type="submission" date="2021-10" db="EMBL/GenBank/DDBJ databases">
        <title>Melipona bicolor Genome sequencing and assembly.</title>
        <authorList>
            <person name="Araujo N.S."/>
            <person name="Arias M.C."/>
        </authorList>
    </citation>
    <scope>NUCLEOTIDE SEQUENCE</scope>
    <source>
        <strain evidence="2">USP_2M_L1-L4_2017</strain>
        <tissue evidence="2">Whole body</tissue>
    </source>
</reference>
<comment type="caution">
    <text evidence="2">The sequence shown here is derived from an EMBL/GenBank/DDBJ whole genome shotgun (WGS) entry which is preliminary data.</text>
</comment>
<keyword evidence="3" id="KW-1185">Reference proteome</keyword>
<evidence type="ECO:0000256" key="1">
    <source>
        <dbReference type="SAM" id="MobiDB-lite"/>
    </source>
</evidence>
<protein>
    <submittedName>
        <fullName evidence="2">Uncharacterized protein</fullName>
    </submittedName>
</protein>
<gene>
    <name evidence="2" type="ORF">K0M31_019885</name>
</gene>
<accession>A0AA40G0D6</accession>
<evidence type="ECO:0000313" key="3">
    <source>
        <dbReference type="Proteomes" id="UP001177670"/>
    </source>
</evidence>
<dbReference type="AlphaFoldDB" id="A0AA40G0D6"/>
<sequence>MEEAKDEVQEAVEDGKSGGGLEEWITRQRAMKDTRRETDPGNNGEKFLWNCQA</sequence>
<feature type="compositionally biased region" description="Acidic residues" evidence="1">
    <location>
        <begin position="1"/>
        <end position="12"/>
    </location>
</feature>
<dbReference type="Proteomes" id="UP001177670">
    <property type="component" value="Unassembled WGS sequence"/>
</dbReference>
<dbReference type="EMBL" id="JAHYIQ010000009">
    <property type="protein sequence ID" value="KAK1128734.1"/>
    <property type="molecule type" value="Genomic_DNA"/>
</dbReference>
<proteinExistence type="predicted"/>
<evidence type="ECO:0000313" key="2">
    <source>
        <dbReference type="EMBL" id="KAK1128734.1"/>
    </source>
</evidence>
<name>A0AA40G0D6_9HYME</name>
<organism evidence="2 3">
    <name type="scientific">Melipona bicolor</name>
    <dbReference type="NCBI Taxonomy" id="60889"/>
    <lineage>
        <taxon>Eukaryota</taxon>
        <taxon>Metazoa</taxon>
        <taxon>Ecdysozoa</taxon>
        <taxon>Arthropoda</taxon>
        <taxon>Hexapoda</taxon>
        <taxon>Insecta</taxon>
        <taxon>Pterygota</taxon>
        <taxon>Neoptera</taxon>
        <taxon>Endopterygota</taxon>
        <taxon>Hymenoptera</taxon>
        <taxon>Apocrita</taxon>
        <taxon>Aculeata</taxon>
        <taxon>Apoidea</taxon>
        <taxon>Anthophila</taxon>
        <taxon>Apidae</taxon>
        <taxon>Melipona</taxon>
    </lineage>
</organism>
<feature type="region of interest" description="Disordered" evidence="1">
    <location>
        <begin position="1"/>
        <end position="53"/>
    </location>
</feature>
<feature type="compositionally biased region" description="Basic and acidic residues" evidence="1">
    <location>
        <begin position="24"/>
        <end position="39"/>
    </location>
</feature>